<gene>
    <name evidence="2" type="ORF">HA254_04765</name>
</gene>
<protein>
    <submittedName>
        <fullName evidence="2">Uncharacterized protein</fullName>
    </submittedName>
</protein>
<dbReference type="AlphaFoldDB" id="A0A7J4IWV7"/>
<dbReference type="Proteomes" id="UP000565078">
    <property type="component" value="Unassembled WGS sequence"/>
</dbReference>
<organism evidence="2 3">
    <name type="scientific">Candidatus Iainarchaeum sp</name>
    <dbReference type="NCBI Taxonomy" id="3101447"/>
    <lineage>
        <taxon>Archaea</taxon>
        <taxon>Candidatus Iainarchaeota</taxon>
        <taxon>Candidatus Iainarchaeia</taxon>
        <taxon>Candidatus Iainarchaeales</taxon>
        <taxon>Candidatus Iainarchaeaceae</taxon>
        <taxon>Candidatus Iainarchaeum</taxon>
    </lineage>
</organism>
<reference evidence="3" key="1">
    <citation type="journal article" date="2020" name="bioRxiv">
        <title>A rank-normalized archaeal taxonomy based on genome phylogeny resolves widespread incomplete and uneven classifications.</title>
        <authorList>
            <person name="Rinke C."/>
            <person name="Chuvochina M."/>
            <person name="Mussig A.J."/>
            <person name="Chaumeil P.-A."/>
            <person name="Waite D.W."/>
            <person name="Whitman W.B."/>
            <person name="Parks D.H."/>
            <person name="Hugenholtz P."/>
        </authorList>
    </citation>
    <scope>NUCLEOTIDE SEQUENCE [LARGE SCALE GENOMIC DNA]</scope>
</reference>
<proteinExistence type="predicted"/>
<keyword evidence="1" id="KW-1133">Transmembrane helix</keyword>
<evidence type="ECO:0000313" key="3">
    <source>
        <dbReference type="Proteomes" id="UP000565078"/>
    </source>
</evidence>
<name>A0A7J4IWV7_9ARCH</name>
<feature type="transmembrane region" description="Helical" evidence="1">
    <location>
        <begin position="12"/>
        <end position="38"/>
    </location>
</feature>
<keyword evidence="1" id="KW-0472">Membrane</keyword>
<keyword evidence="1" id="KW-0812">Transmembrane</keyword>
<evidence type="ECO:0000256" key="1">
    <source>
        <dbReference type="SAM" id="Phobius"/>
    </source>
</evidence>
<feature type="transmembrane region" description="Helical" evidence="1">
    <location>
        <begin position="44"/>
        <end position="69"/>
    </location>
</feature>
<accession>A0A7J4IWV7</accession>
<dbReference type="EMBL" id="DUGC01000073">
    <property type="protein sequence ID" value="HIH09952.1"/>
    <property type="molecule type" value="Genomic_DNA"/>
</dbReference>
<comment type="caution">
    <text evidence="2">The sequence shown here is derived from an EMBL/GenBank/DDBJ whole genome shotgun (WGS) entry which is preliminary data.</text>
</comment>
<evidence type="ECO:0000313" key="2">
    <source>
        <dbReference type="EMBL" id="HIH09952.1"/>
    </source>
</evidence>
<sequence length="75" mass="7613">MVLGEALHLGTLLTVTVVSSVILIILGIIYFAVSLLIIKVASDLVGFSALSPDTAILSAAILSAASLIASKSKSM</sequence>